<evidence type="ECO:0000313" key="2">
    <source>
        <dbReference type="Proteomes" id="UP000290572"/>
    </source>
</evidence>
<proteinExistence type="predicted"/>
<dbReference type="STRING" id="84645.A0A498LFK0"/>
<sequence>MGLVGYIQFKKELLSKLSNEVEFVESEVREKELDKNNFGLAVEHTQQEIDNVDKEVKGLQDEVGKLNSAKEEQDKNVKACKDSIAGLSNSIAAVEKEKSDIEGQKPKWSEEINGFKQKLQDHSPVCAFVKVTAEDLKKEPTLKELCPQIQITVKV</sequence>
<evidence type="ECO:0000313" key="1">
    <source>
        <dbReference type="EMBL" id="RXN05424.1"/>
    </source>
</evidence>
<keyword evidence="2" id="KW-1185">Reference proteome</keyword>
<dbReference type="AlphaFoldDB" id="A0A498LFK0"/>
<name>A0A498LFK0_LABRO</name>
<gene>
    <name evidence="1" type="ORF">ROHU_033440</name>
</gene>
<comment type="caution">
    <text evidence="1">The sequence shown here is derived from an EMBL/GenBank/DDBJ whole genome shotgun (WGS) entry which is preliminary data.</text>
</comment>
<dbReference type="Proteomes" id="UP000290572">
    <property type="component" value="Unassembled WGS sequence"/>
</dbReference>
<dbReference type="Gene3D" id="1.20.5.340">
    <property type="match status" value="1"/>
</dbReference>
<organism evidence="1 2">
    <name type="scientific">Labeo rohita</name>
    <name type="common">Indian major carp</name>
    <name type="synonym">Cyprinus rohita</name>
    <dbReference type="NCBI Taxonomy" id="84645"/>
    <lineage>
        <taxon>Eukaryota</taxon>
        <taxon>Metazoa</taxon>
        <taxon>Chordata</taxon>
        <taxon>Craniata</taxon>
        <taxon>Vertebrata</taxon>
        <taxon>Euteleostomi</taxon>
        <taxon>Actinopterygii</taxon>
        <taxon>Neopterygii</taxon>
        <taxon>Teleostei</taxon>
        <taxon>Ostariophysi</taxon>
        <taxon>Cypriniformes</taxon>
        <taxon>Cyprinidae</taxon>
        <taxon>Labeoninae</taxon>
        <taxon>Labeonini</taxon>
        <taxon>Labeo</taxon>
    </lineage>
</organism>
<accession>A0A498LFK0</accession>
<protein>
    <submittedName>
        <fullName evidence="1">Structural maintenance of chromosomes 3-like protein</fullName>
    </submittedName>
</protein>
<dbReference type="EMBL" id="QBIY01013405">
    <property type="protein sequence ID" value="RXN05424.1"/>
    <property type="molecule type" value="Genomic_DNA"/>
</dbReference>
<reference evidence="1 2" key="1">
    <citation type="submission" date="2018-03" db="EMBL/GenBank/DDBJ databases">
        <title>Draft genome sequence of Rohu Carp (Labeo rohita).</title>
        <authorList>
            <person name="Das P."/>
            <person name="Kushwaha B."/>
            <person name="Joshi C.G."/>
            <person name="Kumar D."/>
            <person name="Nagpure N.S."/>
            <person name="Sahoo L."/>
            <person name="Das S.P."/>
            <person name="Bit A."/>
            <person name="Patnaik S."/>
            <person name="Meher P.K."/>
            <person name="Jayasankar P."/>
            <person name="Koringa P.G."/>
            <person name="Patel N.V."/>
            <person name="Hinsu A.T."/>
            <person name="Kumar R."/>
            <person name="Pandey M."/>
            <person name="Agarwal S."/>
            <person name="Srivastava S."/>
            <person name="Singh M."/>
            <person name="Iquebal M.A."/>
            <person name="Jaiswal S."/>
            <person name="Angadi U.B."/>
            <person name="Kumar N."/>
            <person name="Raza M."/>
            <person name="Shah T.M."/>
            <person name="Rai A."/>
            <person name="Jena J.K."/>
        </authorList>
    </citation>
    <scope>NUCLEOTIDE SEQUENCE [LARGE SCALE GENOMIC DNA]</scope>
    <source>
        <strain evidence="1">DASCIFA01</strain>
        <tissue evidence="1">Testis</tissue>
    </source>
</reference>